<keyword evidence="2" id="KW-1185">Reference proteome</keyword>
<sequence length="61" mass="6670">MVASYTVLFESVSSYDRVETDPYFKIIASLLAEDLCEVGWIVERATRAAGVAVSTIPESIV</sequence>
<dbReference type="AlphaFoldDB" id="A0AA35SBB9"/>
<organism evidence="1 2">
    <name type="scientific">Geodia barretti</name>
    <name type="common">Barrett's horny sponge</name>
    <dbReference type="NCBI Taxonomy" id="519541"/>
    <lineage>
        <taxon>Eukaryota</taxon>
        <taxon>Metazoa</taxon>
        <taxon>Porifera</taxon>
        <taxon>Demospongiae</taxon>
        <taxon>Heteroscleromorpha</taxon>
        <taxon>Tetractinellida</taxon>
        <taxon>Astrophorina</taxon>
        <taxon>Geodiidae</taxon>
        <taxon>Geodia</taxon>
    </lineage>
</organism>
<evidence type="ECO:0000313" key="2">
    <source>
        <dbReference type="Proteomes" id="UP001174909"/>
    </source>
</evidence>
<proteinExistence type="predicted"/>
<reference evidence="1" key="1">
    <citation type="submission" date="2023-03" db="EMBL/GenBank/DDBJ databases">
        <authorList>
            <person name="Steffen K."/>
            <person name="Cardenas P."/>
        </authorList>
    </citation>
    <scope>NUCLEOTIDE SEQUENCE</scope>
</reference>
<accession>A0AA35SBB9</accession>
<evidence type="ECO:0000313" key="1">
    <source>
        <dbReference type="EMBL" id="CAI8025416.1"/>
    </source>
</evidence>
<gene>
    <name evidence="1" type="ORF">GBAR_LOCUS14691</name>
</gene>
<dbReference type="Proteomes" id="UP001174909">
    <property type="component" value="Unassembled WGS sequence"/>
</dbReference>
<comment type="caution">
    <text evidence="1">The sequence shown here is derived from an EMBL/GenBank/DDBJ whole genome shotgun (WGS) entry which is preliminary data.</text>
</comment>
<name>A0AA35SBB9_GEOBA</name>
<protein>
    <submittedName>
        <fullName evidence="1">Uncharacterized protein</fullName>
    </submittedName>
</protein>
<dbReference type="EMBL" id="CASHTH010002150">
    <property type="protein sequence ID" value="CAI8025416.1"/>
    <property type="molecule type" value="Genomic_DNA"/>
</dbReference>